<accession>A0A5P9JSB6</accession>
<dbReference type="AlphaFoldDB" id="A0A5P9JSB6"/>
<evidence type="ECO:0000256" key="1">
    <source>
        <dbReference type="SAM" id="MobiDB-lite"/>
    </source>
</evidence>
<feature type="region of interest" description="Disordered" evidence="1">
    <location>
        <begin position="107"/>
        <end position="126"/>
    </location>
</feature>
<sequence>MTRRAFIGRWQRAGIVAALAYALALQALLLSFGGALHAEAGLAEGIVCTRAAGDSAPHAPAQAHDALCCILSCQAAAGSAAPEPVPAGFAHPPARPTVLAFLPEAPSSVGTSGLPPVGSRAPPRLG</sequence>
<evidence type="ECO:0000313" key="3">
    <source>
        <dbReference type="Proteomes" id="UP000325614"/>
    </source>
</evidence>
<proteinExistence type="predicted"/>
<reference evidence="2 3" key="1">
    <citation type="submission" date="2019-10" db="EMBL/GenBank/DDBJ databases">
        <title>Isolation, Identification of Microvirga thermotolerans HR1, a novel thermophilic bacterium and Comparative Genomics of the genus Microvirga.</title>
        <authorList>
            <person name="Li J."/>
            <person name="Zhang W."/>
            <person name="Lin M."/>
            <person name="Wang J."/>
        </authorList>
    </citation>
    <scope>NUCLEOTIDE SEQUENCE [LARGE SCALE GENOMIC DNA]</scope>
    <source>
        <strain evidence="2 3">HR1</strain>
    </source>
</reference>
<dbReference type="EMBL" id="CP045423">
    <property type="protein sequence ID" value="QFU14991.1"/>
    <property type="molecule type" value="Genomic_DNA"/>
</dbReference>
<protein>
    <recommendedName>
        <fullName evidence="4">DUF2946 domain-containing protein</fullName>
    </recommendedName>
</protein>
<evidence type="ECO:0000313" key="2">
    <source>
        <dbReference type="EMBL" id="QFU14991.1"/>
    </source>
</evidence>
<dbReference type="KEGG" id="mico:GDR74_01475"/>
<evidence type="ECO:0008006" key="4">
    <source>
        <dbReference type="Google" id="ProtNLM"/>
    </source>
</evidence>
<gene>
    <name evidence="2" type="ORF">GDR74_01475</name>
</gene>
<name>A0A5P9JSB6_9HYPH</name>
<keyword evidence="3" id="KW-1185">Reference proteome</keyword>
<dbReference type="RefSeq" id="WP_152584641.1">
    <property type="nucleotide sequence ID" value="NZ_CP045423.1"/>
</dbReference>
<organism evidence="2 3">
    <name type="scientific">Microvirga thermotolerans</name>
    <dbReference type="NCBI Taxonomy" id="2651334"/>
    <lineage>
        <taxon>Bacteria</taxon>
        <taxon>Pseudomonadati</taxon>
        <taxon>Pseudomonadota</taxon>
        <taxon>Alphaproteobacteria</taxon>
        <taxon>Hyphomicrobiales</taxon>
        <taxon>Methylobacteriaceae</taxon>
        <taxon>Microvirga</taxon>
    </lineage>
</organism>
<dbReference type="Proteomes" id="UP000325614">
    <property type="component" value="Chromosome"/>
</dbReference>